<reference evidence="2 3" key="1">
    <citation type="journal article" date="2014" name="Int. J. Syst. Evol. Microbiol.">
        <title>Complete genome sequence of Corynebacterium casei LMG S-19264T (=DSM 44701T), isolated from a smear-ripened cheese.</title>
        <authorList>
            <consortium name="US DOE Joint Genome Institute (JGI-PGF)"/>
            <person name="Walter F."/>
            <person name="Albersmeier A."/>
            <person name="Kalinowski J."/>
            <person name="Ruckert C."/>
        </authorList>
    </citation>
    <scope>NUCLEOTIDE SEQUENCE [LARGE SCALE GENOMIC DNA]</scope>
    <source>
        <strain evidence="2 3">CGMCC 1.15286</strain>
    </source>
</reference>
<dbReference type="EMBL" id="BMHY01000012">
    <property type="protein sequence ID" value="GGG84151.1"/>
    <property type="molecule type" value="Genomic_DNA"/>
</dbReference>
<name>A0A917HMA0_9BACL</name>
<dbReference type="Proteomes" id="UP000600247">
    <property type="component" value="Unassembled WGS sequence"/>
</dbReference>
<dbReference type="AlphaFoldDB" id="A0A917HMA0"/>
<organism evidence="2 3">
    <name type="scientific">Paenibacillus radicis</name>
    <name type="common">ex Gao et al. 2016</name>
    <dbReference type="NCBI Taxonomy" id="1737354"/>
    <lineage>
        <taxon>Bacteria</taxon>
        <taxon>Bacillati</taxon>
        <taxon>Bacillota</taxon>
        <taxon>Bacilli</taxon>
        <taxon>Bacillales</taxon>
        <taxon>Paenibacillaceae</taxon>
        <taxon>Paenibacillus</taxon>
    </lineage>
</organism>
<gene>
    <name evidence="2" type="ORF">GCM10010918_47410</name>
</gene>
<protein>
    <submittedName>
        <fullName evidence="2">Uncharacterized protein</fullName>
    </submittedName>
</protein>
<proteinExistence type="predicted"/>
<evidence type="ECO:0000313" key="2">
    <source>
        <dbReference type="EMBL" id="GGG84151.1"/>
    </source>
</evidence>
<accession>A0A917HMA0</accession>
<comment type="caution">
    <text evidence="2">The sequence shown here is derived from an EMBL/GenBank/DDBJ whole genome shotgun (WGS) entry which is preliminary data.</text>
</comment>
<feature type="region of interest" description="Disordered" evidence="1">
    <location>
        <begin position="64"/>
        <end position="102"/>
    </location>
</feature>
<feature type="compositionally biased region" description="Basic residues" evidence="1">
    <location>
        <begin position="71"/>
        <end position="82"/>
    </location>
</feature>
<evidence type="ECO:0000256" key="1">
    <source>
        <dbReference type="SAM" id="MobiDB-lite"/>
    </source>
</evidence>
<feature type="compositionally biased region" description="Basic residues" evidence="1">
    <location>
        <begin position="92"/>
        <end position="102"/>
    </location>
</feature>
<keyword evidence="3" id="KW-1185">Reference proteome</keyword>
<dbReference type="RefSeq" id="WP_188892181.1">
    <property type="nucleotide sequence ID" value="NZ_BMHY01000012.1"/>
</dbReference>
<evidence type="ECO:0000313" key="3">
    <source>
        <dbReference type="Proteomes" id="UP000600247"/>
    </source>
</evidence>
<sequence length="102" mass="11957">MSCRPCDPFCPTVRVYDPPVTVYNDVFHPQIVEVVHRVNVVNRHHCVPCEKHLYEYCYHNEEVSNEGEHNNHHRSRSNRSRSRYAGVSKVKAAAKNKNKKKK</sequence>